<dbReference type="InterPro" id="IPR011853">
    <property type="entry name" value="TRAP_DctM-Dct_fused"/>
</dbReference>
<dbReference type="AlphaFoldDB" id="A0A644WLU6"/>
<evidence type="ECO:0000259" key="2">
    <source>
        <dbReference type="Pfam" id="PF06808"/>
    </source>
</evidence>
<feature type="transmembrane region" description="Helical" evidence="1">
    <location>
        <begin position="106"/>
        <end position="124"/>
    </location>
</feature>
<feature type="transmembrane region" description="Helical" evidence="1">
    <location>
        <begin position="499"/>
        <end position="527"/>
    </location>
</feature>
<dbReference type="EMBL" id="VSSQ01001042">
    <property type="protein sequence ID" value="MPM04478.1"/>
    <property type="molecule type" value="Genomic_DNA"/>
</dbReference>
<feature type="transmembrane region" description="Helical" evidence="1">
    <location>
        <begin position="397"/>
        <end position="414"/>
    </location>
</feature>
<reference evidence="3" key="1">
    <citation type="submission" date="2019-08" db="EMBL/GenBank/DDBJ databases">
        <authorList>
            <person name="Kucharzyk K."/>
            <person name="Murdoch R.W."/>
            <person name="Higgins S."/>
            <person name="Loffler F."/>
        </authorList>
    </citation>
    <scope>NUCLEOTIDE SEQUENCE</scope>
</reference>
<keyword evidence="1" id="KW-0812">Transmembrane</keyword>
<dbReference type="PANTHER" id="PTHR43849:SF2">
    <property type="entry name" value="BLL3936 PROTEIN"/>
    <property type="match status" value="1"/>
</dbReference>
<evidence type="ECO:0000256" key="1">
    <source>
        <dbReference type="SAM" id="Phobius"/>
    </source>
</evidence>
<feature type="transmembrane region" description="Helical" evidence="1">
    <location>
        <begin position="560"/>
        <end position="580"/>
    </location>
</feature>
<feature type="transmembrane region" description="Helical" evidence="1">
    <location>
        <begin position="205"/>
        <end position="227"/>
    </location>
</feature>
<comment type="caution">
    <text evidence="3">The sequence shown here is derived from an EMBL/GenBank/DDBJ whole genome shotgun (WGS) entry which is preliminary data.</text>
</comment>
<feature type="transmembrane region" description="Helical" evidence="1">
    <location>
        <begin position="51"/>
        <end position="72"/>
    </location>
</feature>
<feature type="transmembrane region" description="Helical" evidence="1">
    <location>
        <begin position="330"/>
        <end position="351"/>
    </location>
</feature>
<organism evidence="3">
    <name type="scientific">bioreactor metagenome</name>
    <dbReference type="NCBI Taxonomy" id="1076179"/>
    <lineage>
        <taxon>unclassified sequences</taxon>
        <taxon>metagenomes</taxon>
        <taxon>ecological metagenomes</taxon>
    </lineage>
</organism>
<keyword evidence="1" id="KW-1133">Transmembrane helix</keyword>
<accession>A0A644WLU6</accession>
<feature type="transmembrane region" description="Helical" evidence="1">
    <location>
        <begin position="587"/>
        <end position="609"/>
    </location>
</feature>
<proteinExistence type="predicted"/>
<feature type="transmembrane region" description="Helical" evidence="1">
    <location>
        <begin position="435"/>
        <end position="459"/>
    </location>
</feature>
<evidence type="ECO:0000313" key="3">
    <source>
        <dbReference type="EMBL" id="MPM04478.1"/>
    </source>
</evidence>
<name>A0A644WLU6_9ZZZZ</name>
<dbReference type="Pfam" id="PF06808">
    <property type="entry name" value="DctM"/>
    <property type="match status" value="1"/>
</dbReference>
<feature type="transmembrane region" description="Helical" evidence="1">
    <location>
        <begin position="130"/>
        <end position="152"/>
    </location>
</feature>
<keyword evidence="1" id="KW-0472">Membrane</keyword>
<feature type="transmembrane region" description="Helical" evidence="1">
    <location>
        <begin position="621"/>
        <end position="649"/>
    </location>
</feature>
<feature type="domain" description="TRAP C4-dicarboxylate transport system permease DctM subunit" evidence="2">
    <location>
        <begin position="146"/>
        <end position="581"/>
    </location>
</feature>
<protein>
    <recommendedName>
        <fullName evidence="2">TRAP C4-dicarboxylate transport system permease DctM subunit domain-containing protein</fullName>
    </recommendedName>
</protein>
<feature type="transmembrane region" description="Helical" evidence="1">
    <location>
        <begin position="159"/>
        <end position="176"/>
    </location>
</feature>
<gene>
    <name evidence="3" type="ORF">SDC9_50755</name>
</gene>
<sequence length="661" mass="70304">MVENNDVKPQQEIFDSTAAEKAAETIDVEKILEKYDRESTTRTLTPSWTGIVKIICILFSLFQLYTAAFGVYEAQIQRSVHLAFVLVLVYLLYPARLSQRKTGLKVTDVIFAALGLAVGAYVVIEYTDLMMRAGLPTTGDIVFGGICILLVLEASRRVVGLPITIVGIVFLAYAYFGPYFPGMFAHRGFSYTRIITHMYVTTEGILGMPLGVASTFVYLFILFGAFLHKTGLGKFFIDLALAATGHRIGGPAKVAVMASGLFGTISGSSVANVVTTGTFTIPLMKSIGYKAEFAGAVEAAASTGGQLMPPIMGAAAFVMSQFIGISYIEIAIAAALPAILYYLAVGLMVHFEAKRLGLKGIPKENLPQVKKVFAEGWHLLLPLFVIVYLLVKGYTPLRAALVCIIVTVAIAMLRKNTRLNGKDILDALENGARSAIGVSAACACAGIIIGVVTLTGVGLKIANGIVVLSGGSFFFTLVLTMIASIILGMGLPTTAKYIVLASMAAPAIMKFGVPILAAHLFIFYFGIVADLTPPVALAAYAGAGVAGGDPVKTGFNGLKLALAGFMIPYIFVYNPGLLLIDTTLPEIILMIGTSLLGAFALALGGSGYWMRNLNILERIIFFGAAVTLIFPGVVTDSVGVGIMAVMWFLQKRSVKNLPQQS</sequence>
<feature type="transmembrane region" description="Helical" evidence="1">
    <location>
        <begin position="465"/>
        <end position="487"/>
    </location>
</feature>
<feature type="transmembrane region" description="Helical" evidence="1">
    <location>
        <begin position="372"/>
        <end position="391"/>
    </location>
</feature>
<dbReference type="PANTHER" id="PTHR43849">
    <property type="entry name" value="BLL3936 PROTEIN"/>
    <property type="match status" value="1"/>
</dbReference>
<feature type="transmembrane region" description="Helical" evidence="1">
    <location>
        <begin position="78"/>
        <end position="94"/>
    </location>
</feature>
<dbReference type="InterPro" id="IPR010656">
    <property type="entry name" value="DctM"/>
</dbReference>
<dbReference type="NCBIfam" id="TIGR02123">
    <property type="entry name" value="TRAP_fused"/>
    <property type="match status" value="1"/>
</dbReference>